<proteinExistence type="predicted"/>
<comment type="caution">
    <text evidence="3">The sequence shown here is derived from an EMBL/GenBank/DDBJ whole genome shotgun (WGS) entry which is preliminary data.</text>
</comment>
<gene>
    <name evidence="3" type="primary">AVEN_62611_1</name>
    <name evidence="3" type="ORF">TNCT_298331</name>
</gene>
<organism evidence="3 4">
    <name type="scientific">Trichonephila clavata</name>
    <name type="common">Joro spider</name>
    <name type="synonym">Nephila clavata</name>
    <dbReference type="NCBI Taxonomy" id="2740835"/>
    <lineage>
        <taxon>Eukaryota</taxon>
        <taxon>Metazoa</taxon>
        <taxon>Ecdysozoa</taxon>
        <taxon>Arthropoda</taxon>
        <taxon>Chelicerata</taxon>
        <taxon>Arachnida</taxon>
        <taxon>Araneae</taxon>
        <taxon>Araneomorphae</taxon>
        <taxon>Entelegynae</taxon>
        <taxon>Araneoidea</taxon>
        <taxon>Nephilidae</taxon>
        <taxon>Trichonephila</taxon>
    </lineage>
</organism>
<reference evidence="3" key="1">
    <citation type="submission" date="2020-07" db="EMBL/GenBank/DDBJ databases">
        <title>Multicomponent nature underlies the extraordinary mechanical properties of spider dragline silk.</title>
        <authorList>
            <person name="Kono N."/>
            <person name="Nakamura H."/>
            <person name="Mori M."/>
            <person name="Yoshida Y."/>
            <person name="Ohtoshi R."/>
            <person name="Malay A.D."/>
            <person name="Moran D.A.P."/>
            <person name="Tomita M."/>
            <person name="Numata K."/>
            <person name="Arakawa K."/>
        </authorList>
    </citation>
    <scope>NUCLEOTIDE SEQUENCE</scope>
</reference>
<dbReference type="PANTHER" id="PTHR47331">
    <property type="entry name" value="PHD-TYPE DOMAIN-CONTAINING PROTEIN"/>
    <property type="match status" value="1"/>
</dbReference>
<feature type="compositionally biased region" description="Polar residues" evidence="1">
    <location>
        <begin position="595"/>
        <end position="612"/>
    </location>
</feature>
<evidence type="ECO:0000259" key="2">
    <source>
        <dbReference type="Pfam" id="PF18701"/>
    </source>
</evidence>
<protein>
    <submittedName>
        <fullName evidence="3">Integrase catalytic domain-containing protein</fullName>
    </submittedName>
</protein>
<dbReference type="OrthoDB" id="6433571at2759"/>
<dbReference type="InterPro" id="IPR040676">
    <property type="entry name" value="DUF5641"/>
</dbReference>
<dbReference type="AlphaFoldDB" id="A0A8X6J9Z4"/>
<name>A0A8X6J9Z4_TRICU</name>
<feature type="compositionally biased region" description="Polar residues" evidence="1">
    <location>
        <begin position="573"/>
        <end position="583"/>
    </location>
</feature>
<feature type="compositionally biased region" description="Polar residues" evidence="1">
    <location>
        <begin position="625"/>
        <end position="642"/>
    </location>
</feature>
<evidence type="ECO:0000313" key="4">
    <source>
        <dbReference type="Proteomes" id="UP000887116"/>
    </source>
</evidence>
<feature type="domain" description="DUF5641" evidence="2">
    <location>
        <begin position="485"/>
        <end position="529"/>
    </location>
</feature>
<dbReference type="Pfam" id="PF18701">
    <property type="entry name" value="DUF5641"/>
    <property type="match status" value="1"/>
</dbReference>
<keyword evidence="4" id="KW-1185">Reference proteome</keyword>
<sequence>MTHNSNECENVINMSLEERKNILLRKGACFNCLKVAKHLSRNCPMNKTKCEICSGLHHKFFCFKQQKREIESLSTDLTNQNTGEVFLQTLTVYIKNGNSKQLIRTILDTGSQKSYISEYAAKFIGLKSIGKETITHGLFGGHKITEVHDKYLINLCSYDGKYSFNMEVNDQKNICLGISRINDSRVLQKLATLNVFISDSSANNKLCLFEKHSDEIHILLGSDIVGKLFTGEVKQLSEGLTAVNTRLGWTLMGKLNNESKFKSENSLLVHSLLTNREKISDLWELDSLGIKDPSEKRSKLELQDLALKHCENTILRDDEGRYIVSIPWTEGSGKFEDHYSLAKGRLEKTVKTLKFTGRLFDYDQQAPDHLEKAAEKLKDSMFVDNCVASVDSSEELKSFQRDSTELLTLGKFDLSGWRHSDIEPNFDFRDNRQESGPQEIQIMGSDYRLYQKVNLEKLKNLEKLNPISWKFIPPQALWWGGFWDHTRRINWNLGKILKLYPGKDEKVRVAQVKTRLGSCLHPVQKLYLLEVMEKNKSSVHPTNSPLFSDANEGSHLPINIDPELSKHQGAATPLTQPCSSVSNGGARLEPRAETSSHQQAETSAMQPCSSVSNGGGGLKLRAETSGHQQAETSSMQPCSSVSDGEAGVEPRVETLELPDDLTSDVELQQPTPRRSRYGRLLKLRKRLNDSC</sequence>
<accession>A0A8X6J9Z4</accession>
<evidence type="ECO:0000256" key="1">
    <source>
        <dbReference type="SAM" id="MobiDB-lite"/>
    </source>
</evidence>
<feature type="region of interest" description="Disordered" evidence="1">
    <location>
        <begin position="539"/>
        <end position="673"/>
    </location>
</feature>
<evidence type="ECO:0000313" key="3">
    <source>
        <dbReference type="EMBL" id="GFR26850.1"/>
    </source>
</evidence>
<dbReference type="EMBL" id="BMAO01028719">
    <property type="protein sequence ID" value="GFR26850.1"/>
    <property type="molecule type" value="Genomic_DNA"/>
</dbReference>
<dbReference type="Proteomes" id="UP000887116">
    <property type="component" value="Unassembled WGS sequence"/>
</dbReference>
<dbReference type="PANTHER" id="PTHR47331:SF1">
    <property type="entry name" value="GAG-LIKE PROTEIN"/>
    <property type="match status" value="1"/>
</dbReference>